<feature type="chain" id="PRO_5041402512" evidence="1">
    <location>
        <begin position="20"/>
        <end position="260"/>
    </location>
</feature>
<reference evidence="2" key="1">
    <citation type="submission" date="2023-06" db="EMBL/GenBank/DDBJ databases">
        <title>Genomic analysis of the entomopathogenic nematode Steinernema hermaphroditum.</title>
        <authorList>
            <person name="Schwarz E.M."/>
            <person name="Heppert J.K."/>
            <person name="Baniya A."/>
            <person name="Schwartz H.T."/>
            <person name="Tan C.-H."/>
            <person name="Antoshechkin I."/>
            <person name="Sternberg P.W."/>
            <person name="Goodrich-Blair H."/>
            <person name="Dillman A.R."/>
        </authorList>
    </citation>
    <scope>NUCLEOTIDE SEQUENCE</scope>
    <source>
        <strain evidence="2">PS9179</strain>
        <tissue evidence="2">Whole animal</tissue>
    </source>
</reference>
<feature type="signal peptide" evidence="1">
    <location>
        <begin position="1"/>
        <end position="19"/>
    </location>
</feature>
<accession>A0AA39HSY0</accession>
<gene>
    <name evidence="2" type="ORF">QR680_005663</name>
</gene>
<comment type="caution">
    <text evidence="2">The sequence shown here is derived from an EMBL/GenBank/DDBJ whole genome shotgun (WGS) entry which is preliminary data.</text>
</comment>
<dbReference type="EMBL" id="JAUCMV010000003">
    <property type="protein sequence ID" value="KAK0411456.1"/>
    <property type="molecule type" value="Genomic_DNA"/>
</dbReference>
<sequence>MRPVHVLLPLLLLSGASISTDPLQQLVRAVALEARTLGERILARIPLPNLDSSSISFQSDPGGVVVDTVANLLDMCPMCLDLSATPFFGTWHVVFWNRNFLLNTVSDIDRLIDKLERNAPLSERKTFAEIFETPPTVLCPQITMLDSSDATKLEVNLHSNGRAKSIIGEMRRSEDHSLTWTLGPILSVSFCVAYNNLMSAPSEGDVVVLAQIDAIPKCENFLVLARNLSLQTNVAIVDYLNRQKANTALNPMLEVPCPRG</sequence>
<dbReference type="AlphaFoldDB" id="A0AA39HSY0"/>
<evidence type="ECO:0000313" key="3">
    <source>
        <dbReference type="Proteomes" id="UP001175271"/>
    </source>
</evidence>
<name>A0AA39HSY0_9BILA</name>
<evidence type="ECO:0000256" key="1">
    <source>
        <dbReference type="SAM" id="SignalP"/>
    </source>
</evidence>
<protein>
    <submittedName>
        <fullName evidence="2">Uncharacterized protein</fullName>
    </submittedName>
</protein>
<proteinExistence type="predicted"/>
<dbReference type="Proteomes" id="UP001175271">
    <property type="component" value="Unassembled WGS sequence"/>
</dbReference>
<keyword evidence="3" id="KW-1185">Reference proteome</keyword>
<evidence type="ECO:0000313" key="2">
    <source>
        <dbReference type="EMBL" id="KAK0411456.1"/>
    </source>
</evidence>
<keyword evidence="1" id="KW-0732">Signal</keyword>
<organism evidence="2 3">
    <name type="scientific">Steinernema hermaphroditum</name>
    <dbReference type="NCBI Taxonomy" id="289476"/>
    <lineage>
        <taxon>Eukaryota</taxon>
        <taxon>Metazoa</taxon>
        <taxon>Ecdysozoa</taxon>
        <taxon>Nematoda</taxon>
        <taxon>Chromadorea</taxon>
        <taxon>Rhabditida</taxon>
        <taxon>Tylenchina</taxon>
        <taxon>Panagrolaimomorpha</taxon>
        <taxon>Strongyloidoidea</taxon>
        <taxon>Steinernematidae</taxon>
        <taxon>Steinernema</taxon>
    </lineage>
</organism>